<evidence type="ECO:0000256" key="1">
    <source>
        <dbReference type="ARBA" id="ARBA00004123"/>
    </source>
</evidence>
<dbReference type="SUPFAM" id="SSF57959">
    <property type="entry name" value="Leucine zipper domain"/>
    <property type="match status" value="1"/>
</dbReference>
<evidence type="ECO:0000259" key="8">
    <source>
        <dbReference type="PROSITE" id="PS50217"/>
    </source>
</evidence>
<dbReference type="Pfam" id="PF00170">
    <property type="entry name" value="bZIP_1"/>
    <property type="match status" value="1"/>
</dbReference>
<dbReference type="SMART" id="SM00338">
    <property type="entry name" value="BRLZ"/>
    <property type="match status" value="1"/>
</dbReference>
<dbReference type="GO" id="GO:0003677">
    <property type="term" value="F:DNA binding"/>
    <property type="evidence" value="ECO:0007669"/>
    <property type="project" value="UniProtKB-KW"/>
</dbReference>
<dbReference type="AlphaFoldDB" id="A0A5N5HVM8"/>
<dbReference type="OrthoDB" id="1299653at2759"/>
<keyword evidence="6" id="KW-0175">Coiled coil</keyword>
<dbReference type="GO" id="GO:0046983">
    <property type="term" value="F:protein dimerization activity"/>
    <property type="evidence" value="ECO:0007669"/>
    <property type="project" value="UniProtKB-ARBA"/>
</dbReference>
<keyword evidence="4" id="KW-0804">Transcription</keyword>
<comment type="subcellular location">
    <subcellularLocation>
        <location evidence="1">Nucleus</location>
    </subcellularLocation>
</comment>
<keyword evidence="10" id="KW-1185">Reference proteome</keyword>
<feature type="domain" description="BZIP" evidence="8">
    <location>
        <begin position="329"/>
        <end position="382"/>
    </location>
</feature>
<dbReference type="InterPro" id="IPR046347">
    <property type="entry name" value="bZIP_sf"/>
</dbReference>
<proteinExistence type="predicted"/>
<evidence type="ECO:0000313" key="9">
    <source>
        <dbReference type="EMBL" id="KAB2629560.1"/>
    </source>
</evidence>
<dbReference type="PANTHER" id="PTHR47693">
    <property type="entry name" value="BZIP TRANSCRIPTION FACTOR RISBZ3-RELATED"/>
    <property type="match status" value="1"/>
</dbReference>
<evidence type="ECO:0000313" key="10">
    <source>
        <dbReference type="Proteomes" id="UP000327157"/>
    </source>
</evidence>
<dbReference type="PANTHER" id="PTHR47693:SF1">
    <property type="entry name" value="BZIP TRANSCRIPTION FACTOR RISBZ3"/>
    <property type="match status" value="1"/>
</dbReference>
<dbReference type="PROSITE" id="PS00036">
    <property type="entry name" value="BZIP_BASIC"/>
    <property type="match status" value="1"/>
</dbReference>
<dbReference type="GO" id="GO:0003700">
    <property type="term" value="F:DNA-binding transcription factor activity"/>
    <property type="evidence" value="ECO:0007669"/>
    <property type="project" value="InterPro"/>
</dbReference>
<evidence type="ECO:0000256" key="7">
    <source>
        <dbReference type="SAM" id="MobiDB-lite"/>
    </source>
</evidence>
<accession>A0A5N5HVM8</accession>
<dbReference type="FunFam" id="1.20.5.170:FF:000020">
    <property type="entry name" value="BZIP transcription factor"/>
    <property type="match status" value="1"/>
</dbReference>
<keyword evidence="3" id="KW-0238">DNA-binding</keyword>
<comment type="caution">
    <text evidence="9">The sequence shown here is derived from an EMBL/GenBank/DDBJ whole genome shotgun (WGS) entry which is preliminary data.</text>
</comment>
<reference evidence="9 10" key="3">
    <citation type="submission" date="2019-11" db="EMBL/GenBank/DDBJ databases">
        <title>A de novo genome assembly of a pear dwarfing rootstock.</title>
        <authorList>
            <person name="Wang F."/>
            <person name="Wang J."/>
            <person name="Li S."/>
            <person name="Zhang Y."/>
            <person name="Fang M."/>
            <person name="Ma L."/>
            <person name="Zhao Y."/>
            <person name="Jiang S."/>
        </authorList>
    </citation>
    <scope>NUCLEOTIDE SEQUENCE [LARGE SCALE GENOMIC DNA]</scope>
    <source>
        <strain evidence="9">S2</strain>
        <tissue evidence="9">Leaf</tissue>
    </source>
</reference>
<reference evidence="10" key="2">
    <citation type="submission" date="2019-10" db="EMBL/GenBank/DDBJ databases">
        <title>A de novo genome assembly of a pear dwarfing rootstock.</title>
        <authorList>
            <person name="Wang F."/>
            <person name="Wang J."/>
            <person name="Li S."/>
            <person name="Zhang Y."/>
            <person name="Fang M."/>
            <person name="Ma L."/>
            <person name="Zhao Y."/>
            <person name="Jiang S."/>
        </authorList>
    </citation>
    <scope>NUCLEOTIDE SEQUENCE [LARGE SCALE GENOMIC DNA]</scope>
</reference>
<name>A0A5N5HVM8_9ROSA</name>
<sequence length="498" mass="54288">MAKQSNRIVLQLLPSFVKSAQALARPIPTPLLPWKSNWKWTEKWSKLNSKSKKESSSSSTSFSLATEGFGGVAVQALDFQNLTKEGRSWRTVRLQGRAGRGRSGEEILAWVGKRSGVAGNGKGKGPGFWIWVAGKGKGKGSGKMARRSQVEQKPAYDVAVHSQTALSPFELKREFSLGEALEYLMDKSMIGQEGADTQWHQDEKIGEYWAKYRNFASTDVFSGDLSFAFKNEDIMDGFSSFGELTETLICTQNLTPKNSCISATMDSQSSICVVLIDGLSVGCPTSTAKPIGRDNQARGAYGGSSGEQSDEDDFEMEFGPCGDSTDPLNIKRIRRMVSNRESARRSRRRKQAHLVELELQFEQLRGENSTLCMQLTDASQQLCDADTNNRVLKSDVEALRAKVKLAEDMVARGSITSSLNQILQCHLGTPQPLNPHNVRGVAAHVSPTITIHGQDAPYAGIAVSGQNAGLGLGNAGMANSNLSNRMMSDTVSCVSDMW</sequence>
<dbReference type="InterPro" id="IPR044168">
    <property type="entry name" value="RISBZ3/4/5"/>
</dbReference>
<gene>
    <name evidence="9" type="ORF">D8674_034355</name>
</gene>
<evidence type="ECO:0000256" key="6">
    <source>
        <dbReference type="SAM" id="Coils"/>
    </source>
</evidence>
<dbReference type="InterPro" id="IPR004827">
    <property type="entry name" value="bZIP"/>
</dbReference>
<dbReference type="Proteomes" id="UP000327157">
    <property type="component" value="Chromosome 8"/>
</dbReference>
<evidence type="ECO:0000256" key="2">
    <source>
        <dbReference type="ARBA" id="ARBA00023015"/>
    </source>
</evidence>
<evidence type="ECO:0000256" key="3">
    <source>
        <dbReference type="ARBA" id="ARBA00023125"/>
    </source>
</evidence>
<dbReference type="Gene3D" id="1.20.5.170">
    <property type="match status" value="1"/>
</dbReference>
<organism evidence="9 10">
    <name type="scientific">Pyrus ussuriensis x Pyrus communis</name>
    <dbReference type="NCBI Taxonomy" id="2448454"/>
    <lineage>
        <taxon>Eukaryota</taxon>
        <taxon>Viridiplantae</taxon>
        <taxon>Streptophyta</taxon>
        <taxon>Embryophyta</taxon>
        <taxon>Tracheophyta</taxon>
        <taxon>Spermatophyta</taxon>
        <taxon>Magnoliopsida</taxon>
        <taxon>eudicotyledons</taxon>
        <taxon>Gunneridae</taxon>
        <taxon>Pentapetalae</taxon>
        <taxon>rosids</taxon>
        <taxon>fabids</taxon>
        <taxon>Rosales</taxon>
        <taxon>Rosaceae</taxon>
        <taxon>Amygdaloideae</taxon>
        <taxon>Maleae</taxon>
        <taxon>Pyrus</taxon>
    </lineage>
</organism>
<dbReference type="GO" id="GO:0005634">
    <property type="term" value="C:nucleus"/>
    <property type="evidence" value="ECO:0007669"/>
    <property type="project" value="UniProtKB-SubCell"/>
</dbReference>
<feature type="region of interest" description="Disordered" evidence="7">
    <location>
        <begin position="288"/>
        <end position="324"/>
    </location>
</feature>
<keyword evidence="2" id="KW-0805">Transcription regulation</keyword>
<evidence type="ECO:0000256" key="4">
    <source>
        <dbReference type="ARBA" id="ARBA00023163"/>
    </source>
</evidence>
<keyword evidence="5" id="KW-0539">Nucleus</keyword>
<reference evidence="9 10" key="1">
    <citation type="submission" date="2019-09" db="EMBL/GenBank/DDBJ databases">
        <authorList>
            <person name="Ou C."/>
        </authorList>
    </citation>
    <scope>NUCLEOTIDE SEQUENCE [LARGE SCALE GENOMIC DNA]</scope>
    <source>
        <strain evidence="9">S2</strain>
        <tissue evidence="9">Leaf</tissue>
    </source>
</reference>
<protein>
    <submittedName>
        <fullName evidence="9">Basic leucine zipper 9-like</fullName>
    </submittedName>
</protein>
<feature type="coiled-coil region" evidence="6">
    <location>
        <begin position="347"/>
        <end position="409"/>
    </location>
</feature>
<dbReference type="EMBL" id="SMOL01000148">
    <property type="protein sequence ID" value="KAB2629560.1"/>
    <property type="molecule type" value="Genomic_DNA"/>
</dbReference>
<dbReference type="PROSITE" id="PS50217">
    <property type="entry name" value="BZIP"/>
    <property type="match status" value="1"/>
</dbReference>
<evidence type="ECO:0000256" key="5">
    <source>
        <dbReference type="ARBA" id="ARBA00023242"/>
    </source>
</evidence>